<feature type="region of interest" description="Disordered" evidence="5">
    <location>
        <begin position="163"/>
        <end position="193"/>
    </location>
</feature>
<keyword evidence="1 3" id="KW-0853">WD repeat</keyword>
<dbReference type="PANTHER" id="PTHR22847">
    <property type="entry name" value="WD40 REPEAT PROTEIN"/>
    <property type="match status" value="1"/>
</dbReference>
<organism evidence="7">
    <name type="scientific">Naegleria gruberi</name>
    <name type="common">Amoeba</name>
    <dbReference type="NCBI Taxonomy" id="5762"/>
    <lineage>
        <taxon>Eukaryota</taxon>
        <taxon>Discoba</taxon>
        <taxon>Heterolobosea</taxon>
        <taxon>Tetramitia</taxon>
        <taxon>Eutetramitia</taxon>
        <taxon>Vahlkampfiidae</taxon>
        <taxon>Naegleria</taxon>
    </lineage>
</organism>
<feature type="region of interest" description="Disordered" evidence="5">
    <location>
        <begin position="208"/>
        <end position="232"/>
    </location>
</feature>
<dbReference type="SMART" id="SM00320">
    <property type="entry name" value="WD40"/>
    <property type="match status" value="3"/>
</dbReference>
<dbReference type="eggNOG" id="KOG1947">
    <property type="taxonomic scope" value="Eukaryota"/>
</dbReference>
<dbReference type="RefSeq" id="XP_002682849.1">
    <property type="nucleotide sequence ID" value="XM_002682803.1"/>
</dbReference>
<dbReference type="InterPro" id="IPR015943">
    <property type="entry name" value="WD40/YVTN_repeat-like_dom_sf"/>
</dbReference>
<feature type="coiled-coil region" evidence="4">
    <location>
        <begin position="328"/>
        <end position="355"/>
    </location>
</feature>
<evidence type="ECO:0000256" key="2">
    <source>
        <dbReference type="ARBA" id="ARBA00022737"/>
    </source>
</evidence>
<dbReference type="InterPro" id="IPR001680">
    <property type="entry name" value="WD40_rpt"/>
</dbReference>
<evidence type="ECO:0000256" key="3">
    <source>
        <dbReference type="PROSITE-ProRule" id="PRU00221"/>
    </source>
</evidence>
<dbReference type="Gene3D" id="2.130.10.10">
    <property type="entry name" value="YVTN repeat-like/Quinoprotein amine dehydrogenase"/>
    <property type="match status" value="1"/>
</dbReference>
<gene>
    <name evidence="6" type="ORF">NAEGRDRAFT_77895</name>
</gene>
<keyword evidence="2" id="KW-0677">Repeat</keyword>
<feature type="compositionally biased region" description="Polar residues" evidence="5">
    <location>
        <begin position="176"/>
        <end position="193"/>
    </location>
</feature>
<dbReference type="GO" id="GO:1990234">
    <property type="term" value="C:transferase complex"/>
    <property type="evidence" value="ECO:0007669"/>
    <property type="project" value="UniProtKB-ARBA"/>
</dbReference>
<dbReference type="InParanoid" id="D2UZ78"/>
<evidence type="ECO:0000256" key="1">
    <source>
        <dbReference type="ARBA" id="ARBA00022574"/>
    </source>
</evidence>
<dbReference type="Proteomes" id="UP000006671">
    <property type="component" value="Unassembled WGS sequence"/>
</dbReference>
<dbReference type="VEuPathDB" id="AmoebaDB:NAEGRDRAFT_77895"/>
<dbReference type="InterPro" id="IPR036322">
    <property type="entry name" value="WD40_repeat_dom_sf"/>
</dbReference>
<name>D2UZ78_NAEGR</name>
<dbReference type="KEGG" id="ngr:NAEGRDRAFT_77895"/>
<dbReference type="EMBL" id="GG738846">
    <property type="protein sequence ID" value="EFC50105.1"/>
    <property type="molecule type" value="Genomic_DNA"/>
</dbReference>
<evidence type="ECO:0000256" key="5">
    <source>
        <dbReference type="SAM" id="MobiDB-lite"/>
    </source>
</evidence>
<dbReference type="PROSITE" id="PS50082">
    <property type="entry name" value="WD_REPEATS_2"/>
    <property type="match status" value="1"/>
</dbReference>
<feature type="repeat" description="WD" evidence="3">
    <location>
        <begin position="821"/>
        <end position="866"/>
    </location>
</feature>
<dbReference type="Pfam" id="PF00400">
    <property type="entry name" value="WD40"/>
    <property type="match status" value="2"/>
</dbReference>
<dbReference type="OrthoDB" id="2153609at2759"/>
<protein>
    <submittedName>
        <fullName evidence="6">WD40 repeat-containing protein</fullName>
    </submittedName>
</protein>
<dbReference type="STRING" id="5762.D2UZ78"/>
<dbReference type="PANTHER" id="PTHR22847:SF637">
    <property type="entry name" value="WD REPEAT DOMAIN 5B"/>
    <property type="match status" value="1"/>
</dbReference>
<feature type="compositionally biased region" description="Low complexity" evidence="5">
    <location>
        <begin position="212"/>
        <end position="227"/>
    </location>
</feature>
<dbReference type="eggNOG" id="KOG0274">
    <property type="taxonomic scope" value="Eukaryota"/>
</dbReference>
<reference evidence="6 7" key="1">
    <citation type="journal article" date="2010" name="Cell">
        <title>The genome of Naegleria gruberi illuminates early eukaryotic versatility.</title>
        <authorList>
            <person name="Fritz-Laylin L.K."/>
            <person name="Prochnik S.E."/>
            <person name="Ginger M.L."/>
            <person name="Dacks J.B."/>
            <person name="Carpenter M.L."/>
            <person name="Field M.C."/>
            <person name="Kuo A."/>
            <person name="Paredez A."/>
            <person name="Chapman J."/>
            <person name="Pham J."/>
            <person name="Shu S."/>
            <person name="Neupane R."/>
            <person name="Cipriano M."/>
            <person name="Mancuso J."/>
            <person name="Tu H."/>
            <person name="Salamov A."/>
            <person name="Lindquist E."/>
            <person name="Shapiro H."/>
            <person name="Lucas S."/>
            <person name="Grigoriev I.V."/>
            <person name="Cande W.Z."/>
            <person name="Fulton C."/>
            <person name="Rokhsar D.S."/>
            <person name="Dawson S.C."/>
        </authorList>
    </citation>
    <scope>NUCLEOTIDE SEQUENCE [LARGE SCALE GENOMIC DNA]</scope>
    <source>
        <strain evidence="6 7">NEG-M</strain>
    </source>
</reference>
<dbReference type="SUPFAM" id="SSF50978">
    <property type="entry name" value="WD40 repeat-like"/>
    <property type="match status" value="1"/>
</dbReference>
<sequence length="1000" mass="113214">MSIDTSTQAASSLTAAGSMSSATSNHTHLINPIYSKKQKARLVQIRTRNKRKLPLNESIIFHIFSFMNGADIESCCKASHIFQNVGNDESKFLEYFIARYEPYTTFYHDYNRQSFLISGGASAQPPPTPTTATTTTTTTTGGISSPTFPIAVKANVESPLAPSSPIITSTPLSPRGSVNSAQSQNSRIPPQLVSTPSFASFSTLSSVFEKGQPSSSNNQQQQQPQESIQREEREYYKRPRCNWRNAVKYREQMQTCYRFGQVNLMKVYTQPDLKILTLSSSSLKEAVKGKGWIDIENTNNTKVPSNPSTPSDSKISILNTSVEPSIKRREYVSDEEEVRKEKEKLDKERDRLVDEFSGIMNYCSTNTDDWKSNGFHLKDVRLLDGRVILNTRKNFRHTTKPFKHHFSYDLLTYSLFSAKDSHVANRLTGRRKQILDNMFEDDLPISAMKELHESLLSETDEFLYEQWVSKVMNCSSEYISRNRSEGGAASTTADDDLSTAHSRADYPPFSALNLIGVVNTYPKYGSFGTAWSPSNRTLGFGSLEFLEFEIEEEMFIEEVRVFETFCPGGVFKISIFDKSTNSWDTVWLGKPYDTNCRMMERSRVFAPTILKKDYPTKKIRIDLDLRKSPTGWTEIDGILVRGYLHFKDRLRVLASQQLQTKKDTISLNKEVLHFPYSYLSHSPFDYQFGVLCFVYTESSYYHINSTLVVIGGTELLKDEVFLEVTYSKDYIVAVKLLSNKTCMAIVKLARVPTQYCVHIYDISMKRLSKSFELKELPTDSKEVTSWELTQQVIACTVDKKIYVYDISNSTSMASWRLIYTLEGHDSIVTSMSLNTELIDLSNVLASSSSDKTVKIWSLHTGQCLMTLEHPSAVSCAKVIAAGTMVATCCVNESVIRIWSICGADAGALVRVLALPTLSTSNTRHTQKEIFFDESYFTYFEKGTNEYILGRFHIGEQDEKSEQKNETTKQETWVGDGENVILNRYNIVNKYQANAEACTIL</sequence>
<dbReference type="AlphaFoldDB" id="D2UZ78"/>
<keyword evidence="4" id="KW-0175">Coiled coil</keyword>
<accession>D2UZ78</accession>
<keyword evidence="7" id="KW-1185">Reference proteome</keyword>
<evidence type="ECO:0000256" key="4">
    <source>
        <dbReference type="SAM" id="Coils"/>
    </source>
</evidence>
<dbReference type="OMA" id="CKASHIF"/>
<feature type="compositionally biased region" description="Low complexity" evidence="5">
    <location>
        <begin position="130"/>
        <end position="146"/>
    </location>
</feature>
<evidence type="ECO:0000313" key="6">
    <source>
        <dbReference type="EMBL" id="EFC50105.1"/>
    </source>
</evidence>
<proteinExistence type="predicted"/>
<evidence type="ECO:0000313" key="7">
    <source>
        <dbReference type="Proteomes" id="UP000006671"/>
    </source>
</evidence>
<dbReference type="GeneID" id="8863236"/>
<feature type="compositionally biased region" description="Low complexity" evidence="5">
    <location>
        <begin position="163"/>
        <end position="174"/>
    </location>
</feature>
<feature type="region of interest" description="Disordered" evidence="5">
    <location>
        <begin position="118"/>
        <end position="146"/>
    </location>
</feature>
<dbReference type="PROSITE" id="PS50294">
    <property type="entry name" value="WD_REPEATS_REGION"/>
    <property type="match status" value="1"/>
</dbReference>